<protein>
    <submittedName>
        <fullName evidence="2">Uncharacterized protein</fullName>
    </submittedName>
</protein>
<organism evidence="2 3">
    <name type="scientific">Aldrovandia affinis</name>
    <dbReference type="NCBI Taxonomy" id="143900"/>
    <lineage>
        <taxon>Eukaryota</taxon>
        <taxon>Metazoa</taxon>
        <taxon>Chordata</taxon>
        <taxon>Craniata</taxon>
        <taxon>Vertebrata</taxon>
        <taxon>Euteleostomi</taxon>
        <taxon>Actinopterygii</taxon>
        <taxon>Neopterygii</taxon>
        <taxon>Teleostei</taxon>
        <taxon>Notacanthiformes</taxon>
        <taxon>Halosauridae</taxon>
        <taxon>Aldrovandia</taxon>
    </lineage>
</organism>
<evidence type="ECO:0000256" key="1">
    <source>
        <dbReference type="SAM" id="MobiDB-lite"/>
    </source>
</evidence>
<accession>A0AAD7RLM9</accession>
<name>A0AAD7RLM9_9TELE</name>
<dbReference type="Proteomes" id="UP001221898">
    <property type="component" value="Unassembled WGS sequence"/>
</dbReference>
<keyword evidence="3" id="KW-1185">Reference proteome</keyword>
<proteinExistence type="predicted"/>
<evidence type="ECO:0000313" key="3">
    <source>
        <dbReference type="Proteomes" id="UP001221898"/>
    </source>
</evidence>
<gene>
    <name evidence="2" type="ORF">AAFF_G00175110</name>
</gene>
<sequence>MKGEQQLRLGEAGERLLLAMEQDKRSSAGSQKQIGSDLVTTADPPAGGCYGSGSRHLKKGGYHVTTSGQSNSPQRMTDGLLIIIPKGLQYSFSKKSHFIQVINNLG</sequence>
<dbReference type="AlphaFoldDB" id="A0AAD7RLM9"/>
<reference evidence="2" key="1">
    <citation type="journal article" date="2023" name="Science">
        <title>Genome structures resolve the early diversification of teleost fishes.</title>
        <authorList>
            <person name="Parey E."/>
            <person name="Louis A."/>
            <person name="Montfort J."/>
            <person name="Bouchez O."/>
            <person name="Roques C."/>
            <person name="Iampietro C."/>
            <person name="Lluch J."/>
            <person name="Castinel A."/>
            <person name="Donnadieu C."/>
            <person name="Desvignes T."/>
            <person name="Floi Bucao C."/>
            <person name="Jouanno E."/>
            <person name="Wen M."/>
            <person name="Mejri S."/>
            <person name="Dirks R."/>
            <person name="Jansen H."/>
            <person name="Henkel C."/>
            <person name="Chen W.J."/>
            <person name="Zahm M."/>
            <person name="Cabau C."/>
            <person name="Klopp C."/>
            <person name="Thompson A.W."/>
            <person name="Robinson-Rechavi M."/>
            <person name="Braasch I."/>
            <person name="Lecointre G."/>
            <person name="Bobe J."/>
            <person name="Postlethwait J.H."/>
            <person name="Berthelot C."/>
            <person name="Roest Crollius H."/>
            <person name="Guiguen Y."/>
        </authorList>
    </citation>
    <scope>NUCLEOTIDE SEQUENCE</scope>
    <source>
        <strain evidence="2">NC1722</strain>
    </source>
</reference>
<comment type="caution">
    <text evidence="2">The sequence shown here is derived from an EMBL/GenBank/DDBJ whole genome shotgun (WGS) entry which is preliminary data.</text>
</comment>
<dbReference type="EMBL" id="JAINUG010000231">
    <property type="protein sequence ID" value="KAJ8386315.1"/>
    <property type="molecule type" value="Genomic_DNA"/>
</dbReference>
<feature type="region of interest" description="Disordered" evidence="1">
    <location>
        <begin position="21"/>
        <end position="54"/>
    </location>
</feature>
<evidence type="ECO:0000313" key="2">
    <source>
        <dbReference type="EMBL" id="KAJ8386315.1"/>
    </source>
</evidence>